<dbReference type="PANTHER" id="PTHR11049:SF24">
    <property type="entry name" value="CYTOSOLIC ACYL COENZYME A THIOESTER HYDROLASE"/>
    <property type="match status" value="1"/>
</dbReference>
<evidence type="ECO:0000259" key="4">
    <source>
        <dbReference type="PROSITE" id="PS51770"/>
    </source>
</evidence>
<dbReference type="GO" id="GO:0009062">
    <property type="term" value="P:fatty acid catabolic process"/>
    <property type="evidence" value="ECO:0007669"/>
    <property type="project" value="TreeGrafter"/>
</dbReference>
<dbReference type="PROSITE" id="PS51770">
    <property type="entry name" value="HOTDOG_ACOT"/>
    <property type="match status" value="1"/>
</dbReference>
<keyword evidence="2 3" id="KW-0378">Hydrolase</keyword>
<dbReference type="OrthoDB" id="9791628at2"/>
<comment type="caution">
    <text evidence="5">The sequence shown here is derived from an EMBL/GenBank/DDBJ whole genome shotgun (WGS) entry which is preliminary data.</text>
</comment>
<dbReference type="InterPro" id="IPR033120">
    <property type="entry name" value="HOTDOG_ACOT"/>
</dbReference>
<dbReference type="InterPro" id="IPR040170">
    <property type="entry name" value="Cytosol_ACT"/>
</dbReference>
<dbReference type="EMBL" id="JQCE01000021">
    <property type="protein sequence ID" value="KRO17162.1"/>
    <property type="molecule type" value="Genomic_DNA"/>
</dbReference>
<dbReference type="PANTHER" id="PTHR11049">
    <property type="entry name" value="ACYL COENZYME A THIOESTER HYDROLASE"/>
    <property type="match status" value="1"/>
</dbReference>
<dbReference type="AlphaFoldDB" id="A0A0R2N2D4"/>
<sequence length="151" mass="16648">MLASQTKAMATYRIFPGQLNGHETLFGGQILLWLDDITSVSAQRFTRREVVTGSFDQMRFIAPVRVGDALEITTYVSGVGHRSLEVFAKLVGEHLGTGERYLAGTAFATYVVMDNAKLPDYQADFEEAAAVNAGYAKRRSQPQINQDLLSL</sequence>
<dbReference type="PATRIC" id="fig|1293598.4.peg.521"/>
<dbReference type="SUPFAM" id="SSF54637">
    <property type="entry name" value="Thioesterase/thiol ester dehydrase-isomerase"/>
    <property type="match status" value="1"/>
</dbReference>
<dbReference type="RefSeq" id="WP_054777001.1">
    <property type="nucleotide sequence ID" value="NZ_BBBX01000006.1"/>
</dbReference>
<gene>
    <name evidence="5" type="ORF">IV56_GL000488</name>
</gene>
<evidence type="ECO:0000256" key="3">
    <source>
        <dbReference type="PROSITE-ProRule" id="PRU01106"/>
    </source>
</evidence>
<dbReference type="Proteomes" id="UP000050969">
    <property type="component" value="Unassembled WGS sequence"/>
</dbReference>
<name>A0A0R2N2D4_9LACO</name>
<dbReference type="InterPro" id="IPR006683">
    <property type="entry name" value="Thioestr_dom"/>
</dbReference>
<evidence type="ECO:0000256" key="2">
    <source>
        <dbReference type="ARBA" id="ARBA00022801"/>
    </source>
</evidence>
<dbReference type="InterPro" id="IPR029069">
    <property type="entry name" value="HotDog_dom_sf"/>
</dbReference>
<evidence type="ECO:0000313" key="5">
    <source>
        <dbReference type="EMBL" id="KRO17162.1"/>
    </source>
</evidence>
<dbReference type="STRING" id="1293598.IV56_GL000488"/>
<reference evidence="5 6" key="1">
    <citation type="journal article" date="2015" name="Genome Announc.">
        <title>Expanding the biotechnology potential of lactobacilli through comparative genomics of 213 strains and associated genera.</title>
        <authorList>
            <person name="Sun Z."/>
            <person name="Harris H.M."/>
            <person name="McCann A."/>
            <person name="Guo C."/>
            <person name="Argimon S."/>
            <person name="Zhang W."/>
            <person name="Yang X."/>
            <person name="Jeffery I.B."/>
            <person name="Cooney J.C."/>
            <person name="Kagawa T.F."/>
            <person name="Liu W."/>
            <person name="Song Y."/>
            <person name="Salvetti E."/>
            <person name="Wrobel A."/>
            <person name="Rasinkangas P."/>
            <person name="Parkhill J."/>
            <person name="Rea M.C."/>
            <person name="O'Sullivan O."/>
            <person name="Ritari J."/>
            <person name="Douillard F.P."/>
            <person name="Paul Ross R."/>
            <person name="Yang R."/>
            <person name="Briner A.E."/>
            <person name="Felis G.E."/>
            <person name="de Vos W.M."/>
            <person name="Barrangou R."/>
            <person name="Klaenhammer T.R."/>
            <person name="Caufield P.W."/>
            <person name="Cui Y."/>
            <person name="Zhang H."/>
            <person name="O'Toole P.W."/>
        </authorList>
    </citation>
    <scope>NUCLEOTIDE SEQUENCE [LARGE SCALE GENOMIC DNA]</scope>
    <source>
        <strain evidence="5 6">DSM 24301</strain>
    </source>
</reference>
<keyword evidence="6" id="KW-1185">Reference proteome</keyword>
<feature type="domain" description="HotDog ACOT-type" evidence="4">
    <location>
        <begin position="4"/>
        <end position="116"/>
    </location>
</feature>
<organism evidence="5 6">
    <name type="scientific">Lacticaseibacillus saniviri JCM 17471 = DSM 24301</name>
    <dbReference type="NCBI Taxonomy" id="1293598"/>
    <lineage>
        <taxon>Bacteria</taxon>
        <taxon>Bacillati</taxon>
        <taxon>Bacillota</taxon>
        <taxon>Bacilli</taxon>
        <taxon>Lactobacillales</taxon>
        <taxon>Lactobacillaceae</taxon>
        <taxon>Lacticaseibacillus</taxon>
    </lineage>
</organism>
<dbReference type="GO" id="GO:0052816">
    <property type="term" value="F:long-chain fatty acyl-CoA hydrolase activity"/>
    <property type="evidence" value="ECO:0007669"/>
    <property type="project" value="TreeGrafter"/>
</dbReference>
<dbReference type="GO" id="GO:0006637">
    <property type="term" value="P:acyl-CoA metabolic process"/>
    <property type="evidence" value="ECO:0007669"/>
    <property type="project" value="TreeGrafter"/>
</dbReference>
<dbReference type="CDD" id="cd03442">
    <property type="entry name" value="BFIT_BACH"/>
    <property type="match status" value="1"/>
</dbReference>
<dbReference type="Pfam" id="PF03061">
    <property type="entry name" value="4HBT"/>
    <property type="match status" value="1"/>
</dbReference>
<comment type="similarity">
    <text evidence="1">Belongs to the acyl coenzyme A hydrolase family.</text>
</comment>
<evidence type="ECO:0000256" key="1">
    <source>
        <dbReference type="ARBA" id="ARBA00010458"/>
    </source>
</evidence>
<dbReference type="GO" id="GO:0005829">
    <property type="term" value="C:cytosol"/>
    <property type="evidence" value="ECO:0007669"/>
    <property type="project" value="TreeGrafter"/>
</dbReference>
<proteinExistence type="inferred from homology"/>
<dbReference type="Gene3D" id="3.10.129.10">
    <property type="entry name" value="Hotdog Thioesterase"/>
    <property type="match status" value="1"/>
</dbReference>
<evidence type="ECO:0000313" key="6">
    <source>
        <dbReference type="Proteomes" id="UP000050969"/>
    </source>
</evidence>
<protein>
    <submittedName>
        <fullName evidence="5">Acyl-CoA hydrolase</fullName>
    </submittedName>
</protein>
<accession>A0A0R2N2D4</accession>